<dbReference type="AlphaFoldDB" id="V6F572"/>
<reference evidence="2 3" key="1">
    <citation type="journal article" date="2014" name="Genome Announc.">
        <title>Complete genome sequence of Magnetospirillum gryphiswaldense MSR-1.</title>
        <authorList>
            <person name="Wang X."/>
            <person name="Wang Q."/>
            <person name="Zhang W."/>
            <person name="Wang Y."/>
            <person name="Li L."/>
            <person name="Wen T."/>
            <person name="Zhang T."/>
            <person name="Zhang Y."/>
            <person name="Xu J."/>
            <person name="Hu J."/>
            <person name="Li S."/>
            <person name="Liu L."/>
            <person name="Liu J."/>
            <person name="Jiang W."/>
            <person name="Tian J."/>
            <person name="Li Y."/>
            <person name="Schuler D."/>
            <person name="Wang L."/>
            <person name="Li J."/>
        </authorList>
    </citation>
    <scope>NUCLEOTIDE SEQUENCE [LARGE SCALE GENOMIC DNA]</scope>
    <source>
        <strain evidence="3">DSM 6361 / JCM 21280 / NBRC 15271 / MSR-1</strain>
    </source>
</reference>
<dbReference type="STRING" id="1430440.MGMSRv2__3450"/>
<evidence type="ECO:0000313" key="3">
    <source>
        <dbReference type="Proteomes" id="UP000018922"/>
    </source>
</evidence>
<dbReference type="HOGENOM" id="CLU_2155261_0_0_5"/>
<proteinExistence type="predicted"/>
<dbReference type="EMBL" id="HG794546">
    <property type="protein sequence ID" value="CDL00665.1"/>
    <property type="molecule type" value="Genomic_DNA"/>
</dbReference>
<accession>V6F572</accession>
<sequence>MRYAEQGVDGMLRDKTRKPGKPPFALGNDSEGPGAAVFQPTRQHYSLDGPRGRQGRWHQLAGGPTDLGRPPSPAAQAAHFQEIQGPRLLRESRGCGRPLHGAAVPRRGGVH</sequence>
<gene>
    <name evidence="2" type="ordered locus">MGMSRv2__3450</name>
</gene>
<dbReference type="Proteomes" id="UP000018922">
    <property type="component" value="Chromosome I"/>
</dbReference>
<feature type="region of interest" description="Disordered" evidence="1">
    <location>
        <begin position="91"/>
        <end position="111"/>
    </location>
</feature>
<protein>
    <submittedName>
        <fullName evidence="2">Uncharacterized protein</fullName>
    </submittedName>
</protein>
<evidence type="ECO:0000313" key="2">
    <source>
        <dbReference type="EMBL" id="CDL00665.1"/>
    </source>
</evidence>
<keyword evidence="3" id="KW-1185">Reference proteome</keyword>
<evidence type="ECO:0000256" key="1">
    <source>
        <dbReference type="SAM" id="MobiDB-lite"/>
    </source>
</evidence>
<dbReference type="KEGG" id="mgy:MGMSRv2__3450"/>
<name>V6F572_MAGGM</name>
<feature type="region of interest" description="Disordered" evidence="1">
    <location>
        <begin position="1"/>
        <end position="34"/>
    </location>
</feature>
<organism evidence="2 3">
    <name type="scientific">Magnetospirillum gryphiswaldense (strain DSM 6361 / JCM 21280 / NBRC 15271 / MSR-1)</name>
    <dbReference type="NCBI Taxonomy" id="431944"/>
    <lineage>
        <taxon>Bacteria</taxon>
        <taxon>Pseudomonadati</taxon>
        <taxon>Pseudomonadota</taxon>
        <taxon>Alphaproteobacteria</taxon>
        <taxon>Rhodospirillales</taxon>
        <taxon>Rhodospirillaceae</taxon>
        <taxon>Magnetospirillum</taxon>
    </lineage>
</organism>